<dbReference type="EMBL" id="JAHDYR010000005">
    <property type="protein sequence ID" value="KAG9396520.1"/>
    <property type="molecule type" value="Genomic_DNA"/>
</dbReference>
<gene>
    <name evidence="2" type="ORF">J8273_1518</name>
</gene>
<evidence type="ECO:0000313" key="2">
    <source>
        <dbReference type="EMBL" id="KAG9396520.1"/>
    </source>
</evidence>
<dbReference type="AlphaFoldDB" id="A0A8J6EB82"/>
<reference evidence="2" key="1">
    <citation type="submission" date="2021-05" db="EMBL/GenBank/DDBJ databases">
        <title>A free-living protist that lacks canonical eukaryotic 1 DNA replication and segregation systems.</title>
        <authorList>
            <person name="Salas-Leiva D.E."/>
            <person name="Tromer E.C."/>
            <person name="Curtis B.A."/>
            <person name="Jerlstrom-Hultqvist J."/>
            <person name="Kolisko M."/>
            <person name="Yi Z."/>
            <person name="Salas-Leiva J.S."/>
            <person name="Gallot-Lavallee L."/>
            <person name="Kops G.J.P.L."/>
            <person name="Archibald J.M."/>
            <person name="Simpson A.G.B."/>
            <person name="Roger A.J."/>
        </authorList>
    </citation>
    <scope>NUCLEOTIDE SEQUENCE</scope>
    <source>
        <strain evidence="2">BICM</strain>
    </source>
</reference>
<dbReference type="Proteomes" id="UP000717585">
    <property type="component" value="Unassembled WGS sequence"/>
</dbReference>
<organism evidence="2 3">
    <name type="scientific">Carpediemonas membranifera</name>
    <dbReference type="NCBI Taxonomy" id="201153"/>
    <lineage>
        <taxon>Eukaryota</taxon>
        <taxon>Metamonada</taxon>
        <taxon>Carpediemonas-like organisms</taxon>
        <taxon>Carpediemonas</taxon>
    </lineage>
</organism>
<feature type="region of interest" description="Disordered" evidence="1">
    <location>
        <begin position="28"/>
        <end position="123"/>
    </location>
</feature>
<evidence type="ECO:0000313" key="3">
    <source>
        <dbReference type="Proteomes" id="UP000717585"/>
    </source>
</evidence>
<keyword evidence="3" id="KW-1185">Reference proteome</keyword>
<comment type="caution">
    <text evidence="2">The sequence shown here is derived from an EMBL/GenBank/DDBJ whole genome shotgun (WGS) entry which is preliminary data.</text>
</comment>
<name>A0A8J6EB82_9EUKA</name>
<proteinExistence type="predicted"/>
<accession>A0A8J6EB82</accession>
<evidence type="ECO:0000256" key="1">
    <source>
        <dbReference type="SAM" id="MobiDB-lite"/>
    </source>
</evidence>
<feature type="compositionally biased region" description="Acidic residues" evidence="1">
    <location>
        <begin position="52"/>
        <end position="66"/>
    </location>
</feature>
<sequence>MATAWAILMKGGAPGPLHRQAIIARPLPAARPGLPSPVELQPPTAVPTPVCPDEDEADSFDEETELEPVPPELAMALARNAEPRTAEIPQRTPPPPATPVQPQVSPETPSPPPRPPSNRRADSARVQVLNRELLAQGASALRHVAEAGHVSRLLTGHSGRVGQIRLQMSQGANTAQLNQFFSWLGISTAAGYQEAVSVAPLPTPPQVPRVVSGGAPRVPLAVEVVPVETDQVSSGVDSVQPGASQHY</sequence>
<protein>
    <submittedName>
        <fullName evidence="2">Uncharacterized protein</fullName>
    </submittedName>
</protein>